<organism evidence="2 3">
    <name type="scientific">Scleropages formosus</name>
    <name type="common">Asian bonytongue</name>
    <name type="synonym">Osteoglossum formosum</name>
    <dbReference type="NCBI Taxonomy" id="113540"/>
    <lineage>
        <taxon>Eukaryota</taxon>
        <taxon>Metazoa</taxon>
        <taxon>Chordata</taxon>
        <taxon>Craniata</taxon>
        <taxon>Vertebrata</taxon>
        <taxon>Euteleostomi</taxon>
        <taxon>Actinopterygii</taxon>
        <taxon>Neopterygii</taxon>
        <taxon>Teleostei</taxon>
        <taxon>Osteoglossocephala</taxon>
        <taxon>Osteoglossomorpha</taxon>
        <taxon>Osteoglossiformes</taxon>
        <taxon>Osteoglossidae</taxon>
        <taxon>Scleropages</taxon>
    </lineage>
</organism>
<reference evidence="2" key="3">
    <citation type="submission" date="2025-09" db="UniProtKB">
        <authorList>
            <consortium name="Ensembl"/>
        </authorList>
    </citation>
    <scope>IDENTIFICATION</scope>
</reference>
<dbReference type="Ensembl" id="ENSSFOT00015041767.1">
    <property type="protein sequence ID" value="ENSSFOP00015056354.1"/>
    <property type="gene ID" value="ENSSFOG00015032072.1"/>
</dbReference>
<dbReference type="CDD" id="cd01650">
    <property type="entry name" value="RT_nLTR_like"/>
    <property type="match status" value="1"/>
</dbReference>
<dbReference type="PROSITE" id="PS50878">
    <property type="entry name" value="RT_POL"/>
    <property type="match status" value="1"/>
</dbReference>
<dbReference type="PANTHER" id="PTHR47027">
    <property type="entry name" value="REVERSE TRANSCRIPTASE DOMAIN-CONTAINING PROTEIN"/>
    <property type="match status" value="1"/>
</dbReference>
<reference evidence="2" key="2">
    <citation type="submission" date="2025-08" db="UniProtKB">
        <authorList>
            <consortium name="Ensembl"/>
        </authorList>
    </citation>
    <scope>IDENTIFICATION</scope>
</reference>
<dbReference type="AlphaFoldDB" id="A0A8C9TQF7"/>
<dbReference type="InterPro" id="IPR000477">
    <property type="entry name" value="RT_dom"/>
</dbReference>
<keyword evidence="3" id="KW-1185">Reference proteome</keyword>
<dbReference type="PANTHER" id="PTHR47027:SF30">
    <property type="entry name" value="THAP-TYPE DOMAIN-CONTAINING PROTEIN"/>
    <property type="match status" value="1"/>
</dbReference>
<protein>
    <recommendedName>
        <fullName evidence="1">Reverse transcriptase domain-containing protein</fullName>
    </recommendedName>
</protein>
<name>A0A8C9TQF7_SCLFO</name>
<evidence type="ECO:0000313" key="2">
    <source>
        <dbReference type="Ensembl" id="ENSSFOP00015056354.1"/>
    </source>
</evidence>
<reference evidence="2 3" key="1">
    <citation type="submission" date="2019-04" db="EMBL/GenBank/DDBJ databases">
        <authorList>
            <consortium name="Wellcome Sanger Institute Data Sharing"/>
        </authorList>
    </citation>
    <scope>NUCLEOTIDE SEQUENCE [LARGE SCALE GENOMIC DNA]</scope>
</reference>
<sequence length="366" mass="41474">MGTVPLEWQTGVVVPIFKKGDRRVCANYQGITLLSLPSKVYAGVLERRLWPIVEPPVEEEQCEFCSGHGTVDQLFTLSQIIEGAWEFANPVYMCFVDLEKAYDRVPREILWEVLREYGVPGPLLRAIRALYIQSESCVHILGIKSSLFNGGVGLRQGCALSPLLLVVFMDRISRRSRGQEGILRGSRKVTSLLFAGDVVLFALSHDCLQHTLEQFSAKCEVVGMRISTSKSESMVLSRKRMACPLQVRGENLPQVEEFKYLGILFTSEGRREREIGHRLGAAAAVMRSLYQTVVVMGELSHKAKLSIYWLIYVPTLTSGRELWVMTERIRPWIQAAEMSFLRRVLGLTLRDRVKSSDIREELRVEP</sequence>
<evidence type="ECO:0000313" key="3">
    <source>
        <dbReference type="Proteomes" id="UP000694397"/>
    </source>
</evidence>
<dbReference type="GeneTree" id="ENSGT01060000248530"/>
<proteinExistence type="predicted"/>
<dbReference type="Pfam" id="PF00078">
    <property type="entry name" value="RVT_1"/>
    <property type="match status" value="1"/>
</dbReference>
<evidence type="ECO:0000259" key="1">
    <source>
        <dbReference type="PROSITE" id="PS50878"/>
    </source>
</evidence>
<accession>A0A8C9TQF7</accession>
<dbReference type="InterPro" id="IPR043502">
    <property type="entry name" value="DNA/RNA_pol_sf"/>
</dbReference>
<dbReference type="Proteomes" id="UP000694397">
    <property type="component" value="Chromosome 18"/>
</dbReference>
<dbReference type="SUPFAM" id="SSF56672">
    <property type="entry name" value="DNA/RNA polymerases"/>
    <property type="match status" value="1"/>
</dbReference>
<feature type="domain" description="Reverse transcriptase" evidence="1">
    <location>
        <begin position="1"/>
        <end position="265"/>
    </location>
</feature>
<dbReference type="OrthoDB" id="410381at2759"/>